<dbReference type="PANTHER" id="PTHR42978:SF2">
    <property type="entry name" value="102 KBASES UNSTABLE REGION: FROM 1 TO 119443"/>
    <property type="match status" value="1"/>
</dbReference>
<dbReference type="InterPro" id="IPR001279">
    <property type="entry name" value="Metallo-B-lactamas"/>
</dbReference>
<accession>A0A369QPD2</accession>
<name>A0A369QPD2_9BACT</name>
<dbReference type="GO" id="GO:0016787">
    <property type="term" value="F:hydrolase activity"/>
    <property type="evidence" value="ECO:0007669"/>
    <property type="project" value="UniProtKB-KW"/>
</dbReference>
<keyword evidence="3" id="KW-0479">Metal-binding</keyword>
<evidence type="ECO:0000256" key="4">
    <source>
        <dbReference type="ARBA" id="ARBA00022801"/>
    </source>
</evidence>
<dbReference type="SUPFAM" id="SSF56281">
    <property type="entry name" value="Metallo-hydrolase/oxidoreductase"/>
    <property type="match status" value="1"/>
</dbReference>
<evidence type="ECO:0000256" key="1">
    <source>
        <dbReference type="ARBA" id="ARBA00001947"/>
    </source>
</evidence>
<organism evidence="7 8">
    <name type="scientific">Adhaeribacter pallidiroseus</name>
    <dbReference type="NCBI Taxonomy" id="2072847"/>
    <lineage>
        <taxon>Bacteria</taxon>
        <taxon>Pseudomonadati</taxon>
        <taxon>Bacteroidota</taxon>
        <taxon>Cytophagia</taxon>
        <taxon>Cytophagales</taxon>
        <taxon>Hymenobacteraceae</taxon>
        <taxon>Adhaeribacter</taxon>
    </lineage>
</organism>
<keyword evidence="8" id="KW-1185">Reference proteome</keyword>
<dbReference type="SMART" id="SM00849">
    <property type="entry name" value="Lactamase_B"/>
    <property type="match status" value="1"/>
</dbReference>
<evidence type="ECO:0000256" key="2">
    <source>
        <dbReference type="ARBA" id="ARBA00007749"/>
    </source>
</evidence>
<evidence type="ECO:0000313" key="7">
    <source>
        <dbReference type="EMBL" id="RDC65525.1"/>
    </source>
</evidence>
<dbReference type="EMBL" id="QASA01000001">
    <property type="protein sequence ID" value="RDC65525.1"/>
    <property type="molecule type" value="Genomic_DNA"/>
</dbReference>
<feature type="domain" description="Metallo-beta-lactamase" evidence="6">
    <location>
        <begin position="59"/>
        <end position="278"/>
    </location>
</feature>
<protein>
    <recommendedName>
        <fullName evidence="6">Metallo-beta-lactamase domain-containing protein</fullName>
    </recommendedName>
</protein>
<dbReference type="GO" id="GO:0046872">
    <property type="term" value="F:metal ion binding"/>
    <property type="evidence" value="ECO:0007669"/>
    <property type="project" value="UniProtKB-KW"/>
</dbReference>
<comment type="similarity">
    <text evidence="2">Belongs to the metallo-beta-lactamase superfamily.</text>
</comment>
<sequence>MLLGLSSCYTPQPVAGPEAPATLFNKTWSHYPGLKLHVFNTGTNRVPDLLAGPNQPWRPVPAFVIEHPQHGLVVFDCGLGPEIAQKKEKALHPLVALLFKSRSAPGGDLASQMRRNGWSPEKVSTVILSHLHFDHTGTAQAFRNATFVTTKGLKFKNTSRIEGMEPAHTNWITPAQQREIDFTQGRPYATFPRTIDLFNDGSIILISGEGHSQGDLAALVQLPQGPVLLAGDAVVHFDWLGSEDVQKIAQDQQKAAAMRNQVRALQQAAPGVVIIPGHDLSAVPDNRPDMQLHQKALFQPAAWLTNPQADTPVAQNKPATP</sequence>
<dbReference type="PANTHER" id="PTHR42978">
    <property type="entry name" value="QUORUM-QUENCHING LACTONASE YTNP-RELATED-RELATED"/>
    <property type="match status" value="1"/>
</dbReference>
<dbReference type="InterPro" id="IPR036866">
    <property type="entry name" value="RibonucZ/Hydroxyglut_hydro"/>
</dbReference>
<comment type="caution">
    <text evidence="7">The sequence shown here is derived from an EMBL/GenBank/DDBJ whole genome shotgun (WGS) entry which is preliminary data.</text>
</comment>
<dbReference type="Gene3D" id="3.60.15.10">
    <property type="entry name" value="Ribonuclease Z/Hydroxyacylglutathione hydrolase-like"/>
    <property type="match status" value="1"/>
</dbReference>
<evidence type="ECO:0000256" key="5">
    <source>
        <dbReference type="ARBA" id="ARBA00022833"/>
    </source>
</evidence>
<gene>
    <name evidence="7" type="ORF">AHMF7616_04155</name>
</gene>
<dbReference type="Proteomes" id="UP000253919">
    <property type="component" value="Unassembled WGS sequence"/>
</dbReference>
<comment type="cofactor">
    <cofactor evidence="1">
        <name>Zn(2+)</name>
        <dbReference type="ChEBI" id="CHEBI:29105"/>
    </cofactor>
</comment>
<dbReference type="Pfam" id="PF00753">
    <property type="entry name" value="Lactamase_B"/>
    <property type="match status" value="1"/>
</dbReference>
<keyword evidence="4" id="KW-0378">Hydrolase</keyword>
<dbReference type="AlphaFoldDB" id="A0A369QPD2"/>
<evidence type="ECO:0000256" key="3">
    <source>
        <dbReference type="ARBA" id="ARBA00022723"/>
    </source>
</evidence>
<proteinExistence type="inferred from homology"/>
<keyword evidence="5" id="KW-0862">Zinc</keyword>
<evidence type="ECO:0000313" key="8">
    <source>
        <dbReference type="Proteomes" id="UP000253919"/>
    </source>
</evidence>
<dbReference type="InterPro" id="IPR051013">
    <property type="entry name" value="MBL_superfamily_lactonases"/>
</dbReference>
<reference evidence="7 8" key="1">
    <citation type="submission" date="2018-04" db="EMBL/GenBank/DDBJ databases">
        <title>Adhaeribacter sp. HMF7616 genome sequencing and assembly.</title>
        <authorList>
            <person name="Kang H."/>
            <person name="Kang J."/>
            <person name="Cha I."/>
            <person name="Kim H."/>
            <person name="Joh K."/>
        </authorList>
    </citation>
    <scope>NUCLEOTIDE SEQUENCE [LARGE SCALE GENOMIC DNA]</scope>
    <source>
        <strain evidence="7 8">HMF7616</strain>
    </source>
</reference>
<evidence type="ECO:0000259" key="6">
    <source>
        <dbReference type="SMART" id="SM00849"/>
    </source>
</evidence>